<dbReference type="AlphaFoldDB" id="A0A8D6PZ30"/>
<proteinExistence type="predicted"/>
<dbReference type="RefSeq" id="WP_214399813.1">
    <property type="nucleotide sequence ID" value="NZ_LR792632.1"/>
</dbReference>
<dbReference type="EMBL" id="LR792632">
    <property type="protein sequence ID" value="CAB3289925.1"/>
    <property type="molecule type" value="Genomic_DNA"/>
</dbReference>
<evidence type="ECO:0000313" key="1">
    <source>
        <dbReference type="EMBL" id="CAB3289925.1"/>
    </source>
</evidence>
<keyword evidence="2" id="KW-1185">Reference proteome</keyword>
<dbReference type="GeneID" id="65884274"/>
<sequence length="208" mass="24677">MKKIFIFLFLVLILLCCGCLNNENNTTIITNNSQFAINNSNGANISHNNNITVIKLKENNISNMKSNISENITNNFTQIKKYNFSKNIDIDKMFLNLNYTEEWKYEGLIIKKYCNDGLNVTFEVSLTPIDFSNAYIFNDVKKYLQKDIYGYYYYYEFIPKNKDLPVSYCYYRKVGNYYLIMQTNKVNNKVNELWTNWSKYVFSLFEVN</sequence>
<dbReference type="Proteomes" id="UP000679213">
    <property type="component" value="Chromosome I"/>
</dbReference>
<accession>A0A8D6PZ30</accession>
<evidence type="ECO:0000313" key="2">
    <source>
        <dbReference type="Proteomes" id="UP000679213"/>
    </source>
</evidence>
<dbReference type="KEGG" id="mesg:MLAUSG7_1491"/>
<protein>
    <submittedName>
        <fullName evidence="1">Uncharacterized protein</fullName>
    </submittedName>
</protein>
<gene>
    <name evidence="1" type="ORF">MLAUSG7_1491</name>
</gene>
<name>A0A8D6PZ30_9EURY</name>
<organism evidence="1 2">
    <name type="scientific">Methanocaldococcus lauensis</name>
    <dbReference type="NCBI Taxonomy" id="2546128"/>
    <lineage>
        <taxon>Archaea</taxon>
        <taxon>Methanobacteriati</taxon>
        <taxon>Methanobacteriota</taxon>
        <taxon>Methanomada group</taxon>
        <taxon>Methanococci</taxon>
        <taxon>Methanococcales</taxon>
        <taxon>Methanocaldococcaceae</taxon>
        <taxon>Methanocaldococcus</taxon>
    </lineage>
</organism>
<reference evidence="1 2" key="1">
    <citation type="submission" date="2020-04" db="EMBL/GenBank/DDBJ databases">
        <authorList>
            <consortium name="Genoscope - CEA"/>
            <person name="William W."/>
        </authorList>
    </citation>
    <scope>NUCLEOTIDE SEQUENCE [LARGE SCALE GENOMIC DNA]</scope>
    <source>
        <strain evidence="1 2">SG7</strain>
    </source>
</reference>